<dbReference type="InterPro" id="IPR004895">
    <property type="entry name" value="Prenylated_rab_accept_PRA1"/>
</dbReference>
<evidence type="ECO:0000256" key="5">
    <source>
        <dbReference type="RuleBase" id="RU363107"/>
    </source>
</evidence>
<keyword evidence="2 5" id="KW-0812">Transmembrane</keyword>
<feature type="transmembrane region" description="Helical" evidence="5">
    <location>
        <begin position="123"/>
        <end position="145"/>
    </location>
</feature>
<gene>
    <name evidence="6" type="ORF">CTEN210_02261</name>
</gene>
<evidence type="ECO:0000256" key="3">
    <source>
        <dbReference type="ARBA" id="ARBA00022989"/>
    </source>
</evidence>
<keyword evidence="7" id="KW-1185">Reference proteome</keyword>
<evidence type="ECO:0000313" key="6">
    <source>
        <dbReference type="EMBL" id="GFH45787.1"/>
    </source>
</evidence>
<reference evidence="6 7" key="1">
    <citation type="journal article" date="2021" name="Sci. Rep.">
        <title>The genome of the diatom Chaetoceros tenuissimus carries an ancient integrated fragment of an extant virus.</title>
        <authorList>
            <person name="Hongo Y."/>
            <person name="Kimura K."/>
            <person name="Takaki Y."/>
            <person name="Yoshida Y."/>
            <person name="Baba S."/>
            <person name="Kobayashi G."/>
            <person name="Nagasaki K."/>
            <person name="Hano T."/>
            <person name="Tomaru Y."/>
        </authorList>
    </citation>
    <scope>NUCLEOTIDE SEQUENCE [LARGE SCALE GENOMIC DNA]</scope>
    <source>
        <strain evidence="6 7">NIES-3715</strain>
    </source>
</reference>
<accession>A0AAD3CGQ7</accession>
<dbReference type="EMBL" id="BLLK01000022">
    <property type="protein sequence ID" value="GFH45787.1"/>
    <property type="molecule type" value="Genomic_DNA"/>
</dbReference>
<organism evidence="6 7">
    <name type="scientific">Chaetoceros tenuissimus</name>
    <dbReference type="NCBI Taxonomy" id="426638"/>
    <lineage>
        <taxon>Eukaryota</taxon>
        <taxon>Sar</taxon>
        <taxon>Stramenopiles</taxon>
        <taxon>Ochrophyta</taxon>
        <taxon>Bacillariophyta</taxon>
        <taxon>Coscinodiscophyceae</taxon>
        <taxon>Chaetocerotophycidae</taxon>
        <taxon>Chaetocerotales</taxon>
        <taxon>Chaetocerotaceae</taxon>
        <taxon>Chaetoceros</taxon>
    </lineage>
</organism>
<sequence length="256" mass="29758">MFHQERVSWSVLNTQTWKCILEIPFTSPLDWDDFLDLSKMKSSDTIGVLVLRSKKNFARYKHNYLVVYLIIWLLTGIVLDYKYLLSLIIMFCFWISLCFYHVNPNFIATKQHKLSCVSLPKKYNALEIEMIIEFVAGCHFLLFVIGMLYQVYRLTFLVLVPVLAHSFSRPVAVEINAKRITEKCRKNPGSFYSCRSDDNDEEDCETIEFSNEDADNTNDTSSSTIPFVITTCKKRGKGTNQEEKRKSLIVPLAREM</sequence>
<keyword evidence="3 5" id="KW-1133">Transmembrane helix</keyword>
<keyword evidence="4 5" id="KW-0472">Membrane</keyword>
<proteinExistence type="inferred from homology"/>
<name>A0AAD3CGQ7_9STRA</name>
<feature type="transmembrane region" description="Helical" evidence="5">
    <location>
        <begin position="62"/>
        <end position="79"/>
    </location>
</feature>
<evidence type="ECO:0000256" key="4">
    <source>
        <dbReference type="ARBA" id="ARBA00023136"/>
    </source>
</evidence>
<dbReference type="Proteomes" id="UP001054902">
    <property type="component" value="Unassembled WGS sequence"/>
</dbReference>
<comment type="similarity">
    <text evidence="5">Belongs to the PRA1 family.</text>
</comment>
<evidence type="ECO:0000256" key="2">
    <source>
        <dbReference type="ARBA" id="ARBA00022692"/>
    </source>
</evidence>
<protein>
    <recommendedName>
        <fullName evidence="5">PRA1 family protein</fullName>
    </recommendedName>
</protein>
<evidence type="ECO:0000256" key="1">
    <source>
        <dbReference type="ARBA" id="ARBA00004141"/>
    </source>
</evidence>
<comment type="subcellular location">
    <subcellularLocation>
        <location evidence="1 5">Membrane</location>
        <topology evidence="1 5">Multi-pass membrane protein</topology>
    </subcellularLocation>
</comment>
<feature type="transmembrane region" description="Helical" evidence="5">
    <location>
        <begin position="85"/>
        <end position="102"/>
    </location>
</feature>
<dbReference type="Pfam" id="PF03208">
    <property type="entry name" value="PRA1"/>
    <property type="match status" value="1"/>
</dbReference>
<dbReference type="GO" id="GO:0016020">
    <property type="term" value="C:membrane"/>
    <property type="evidence" value="ECO:0007669"/>
    <property type="project" value="UniProtKB-SubCell"/>
</dbReference>
<comment type="caution">
    <text evidence="6">The sequence shown here is derived from an EMBL/GenBank/DDBJ whole genome shotgun (WGS) entry which is preliminary data.</text>
</comment>
<dbReference type="AlphaFoldDB" id="A0AAD3CGQ7"/>
<evidence type="ECO:0000313" key="7">
    <source>
        <dbReference type="Proteomes" id="UP001054902"/>
    </source>
</evidence>